<protein>
    <submittedName>
        <fullName evidence="6">Tetratricopeptide repeat protein</fullName>
    </submittedName>
</protein>
<keyword evidence="1" id="KW-0677">Repeat</keyword>
<evidence type="ECO:0000256" key="3">
    <source>
        <dbReference type="PROSITE-ProRule" id="PRU00339"/>
    </source>
</evidence>
<keyword evidence="2 3" id="KW-0802">TPR repeat</keyword>
<dbReference type="EMBL" id="JADIML010000001">
    <property type="protein sequence ID" value="MBO8462300.1"/>
    <property type="molecule type" value="Genomic_DNA"/>
</dbReference>
<sequence>MATSKTKKPTKKGTTSSGTKTRSTNSRSRIQNTKKNQNNKKKTRVIETPNKWKRQKQKKRLQVAAILCSILVVIGTVFQFLEYRKEVAYRKEGIEFFQEQQYKKAQKQFEQGLKHRNIFGISITKDIRYYLAESYFLDGAYEKALNVYQEISRSEKNSGYVSCYIGACYAKLGDEKKAKEQFEESIELGNEEGYHYLSKMYYDLEQYEKAIEYERKFMELREPDGAAYMLLAKCYSSAGKFEKAIKAVEAGIALDDDKKQELLFEEVVIYEKKLDFESAYEKCLKYVTSYPEDTIAKQELEFLETR</sequence>
<keyword evidence="5" id="KW-0812">Transmembrane</keyword>
<gene>
    <name evidence="6" type="ORF">IAC13_00030</name>
</gene>
<evidence type="ECO:0000256" key="1">
    <source>
        <dbReference type="ARBA" id="ARBA00022737"/>
    </source>
</evidence>
<organism evidence="6 7">
    <name type="scientific">Candidatus Scybalomonas excrementavium</name>
    <dbReference type="NCBI Taxonomy" id="2840943"/>
    <lineage>
        <taxon>Bacteria</taxon>
        <taxon>Bacillati</taxon>
        <taxon>Bacillota</taxon>
        <taxon>Clostridia</taxon>
        <taxon>Lachnospirales</taxon>
        <taxon>Lachnospiraceae</taxon>
        <taxon>Lachnospiraceae incertae sedis</taxon>
        <taxon>Candidatus Scybalomonas</taxon>
    </lineage>
</organism>
<evidence type="ECO:0000256" key="2">
    <source>
        <dbReference type="ARBA" id="ARBA00022803"/>
    </source>
</evidence>
<dbReference type="Pfam" id="PF13432">
    <property type="entry name" value="TPR_16"/>
    <property type="match status" value="1"/>
</dbReference>
<feature type="repeat" description="TPR" evidence="3">
    <location>
        <begin position="191"/>
        <end position="224"/>
    </location>
</feature>
<dbReference type="PANTHER" id="PTHR44186">
    <property type="match status" value="1"/>
</dbReference>
<feature type="repeat" description="TPR" evidence="3">
    <location>
        <begin position="225"/>
        <end position="258"/>
    </location>
</feature>
<dbReference type="Pfam" id="PF13181">
    <property type="entry name" value="TPR_8"/>
    <property type="match status" value="1"/>
</dbReference>
<feature type="transmembrane region" description="Helical" evidence="5">
    <location>
        <begin position="61"/>
        <end position="81"/>
    </location>
</feature>
<keyword evidence="5" id="KW-0472">Membrane</keyword>
<dbReference type="Pfam" id="PF12895">
    <property type="entry name" value="ANAPC3"/>
    <property type="match status" value="1"/>
</dbReference>
<keyword evidence="5" id="KW-1133">Transmembrane helix</keyword>
<feature type="compositionally biased region" description="Low complexity" evidence="4">
    <location>
        <begin position="12"/>
        <end position="36"/>
    </location>
</feature>
<dbReference type="InterPro" id="IPR019734">
    <property type="entry name" value="TPR_rpt"/>
</dbReference>
<dbReference type="InterPro" id="IPR011990">
    <property type="entry name" value="TPR-like_helical_dom_sf"/>
</dbReference>
<dbReference type="Gene3D" id="1.25.40.10">
    <property type="entry name" value="Tetratricopeptide repeat domain"/>
    <property type="match status" value="2"/>
</dbReference>
<dbReference type="AlphaFoldDB" id="A0A9D9HYC6"/>
<dbReference type="SUPFAM" id="SSF48452">
    <property type="entry name" value="TPR-like"/>
    <property type="match status" value="1"/>
</dbReference>
<reference evidence="6" key="1">
    <citation type="submission" date="2020-10" db="EMBL/GenBank/DDBJ databases">
        <authorList>
            <person name="Gilroy R."/>
        </authorList>
    </citation>
    <scope>NUCLEOTIDE SEQUENCE</scope>
    <source>
        <strain evidence="6">E3-2379</strain>
    </source>
</reference>
<dbReference type="Proteomes" id="UP000823618">
    <property type="component" value="Unassembled WGS sequence"/>
</dbReference>
<feature type="region of interest" description="Disordered" evidence="4">
    <location>
        <begin position="1"/>
        <end position="53"/>
    </location>
</feature>
<comment type="caution">
    <text evidence="6">The sequence shown here is derived from an EMBL/GenBank/DDBJ whole genome shotgun (WGS) entry which is preliminary data.</text>
</comment>
<reference evidence="6" key="2">
    <citation type="journal article" date="2021" name="PeerJ">
        <title>Extensive microbial diversity within the chicken gut microbiome revealed by metagenomics and culture.</title>
        <authorList>
            <person name="Gilroy R."/>
            <person name="Ravi A."/>
            <person name="Getino M."/>
            <person name="Pursley I."/>
            <person name="Horton D.L."/>
            <person name="Alikhan N.F."/>
            <person name="Baker D."/>
            <person name="Gharbi K."/>
            <person name="Hall N."/>
            <person name="Watson M."/>
            <person name="Adriaenssens E.M."/>
            <person name="Foster-Nyarko E."/>
            <person name="Jarju S."/>
            <person name="Secka A."/>
            <person name="Antonio M."/>
            <person name="Oren A."/>
            <person name="Chaudhuri R.R."/>
            <person name="La Ragione R."/>
            <person name="Hildebrand F."/>
            <person name="Pallen M.J."/>
        </authorList>
    </citation>
    <scope>NUCLEOTIDE SEQUENCE</scope>
    <source>
        <strain evidence="6">E3-2379</strain>
    </source>
</reference>
<feature type="compositionally biased region" description="Basic residues" evidence="4">
    <location>
        <begin position="1"/>
        <end position="11"/>
    </location>
</feature>
<evidence type="ECO:0000313" key="7">
    <source>
        <dbReference type="Proteomes" id="UP000823618"/>
    </source>
</evidence>
<evidence type="ECO:0000256" key="5">
    <source>
        <dbReference type="SAM" id="Phobius"/>
    </source>
</evidence>
<dbReference type="SMART" id="SM00028">
    <property type="entry name" value="TPR"/>
    <property type="match status" value="4"/>
</dbReference>
<accession>A0A9D9HYC6</accession>
<name>A0A9D9HYC6_9FIRM</name>
<dbReference type="PANTHER" id="PTHR44186:SF1">
    <property type="entry name" value="BARDET-BIEDL SYNDROME 4 PROTEIN"/>
    <property type="match status" value="1"/>
</dbReference>
<evidence type="ECO:0000256" key="4">
    <source>
        <dbReference type="SAM" id="MobiDB-lite"/>
    </source>
</evidence>
<evidence type="ECO:0000313" key="6">
    <source>
        <dbReference type="EMBL" id="MBO8462300.1"/>
    </source>
</evidence>
<proteinExistence type="predicted"/>
<dbReference type="PROSITE" id="PS50005">
    <property type="entry name" value="TPR"/>
    <property type="match status" value="2"/>
</dbReference>